<dbReference type="PROSITE" id="PS50297">
    <property type="entry name" value="ANK_REP_REGION"/>
    <property type="match status" value="1"/>
</dbReference>
<dbReference type="InterPro" id="IPR036770">
    <property type="entry name" value="Ankyrin_rpt-contain_sf"/>
</dbReference>
<dbReference type="PANTHER" id="PTHR24189">
    <property type="entry name" value="MYOTROPHIN"/>
    <property type="match status" value="1"/>
</dbReference>
<dbReference type="OrthoDB" id="341259at2759"/>
<dbReference type="InterPro" id="IPR002110">
    <property type="entry name" value="Ankyrin_rpt"/>
</dbReference>
<keyword evidence="5" id="KW-1185">Reference proteome</keyword>
<gene>
    <name evidence="4" type="ORF">G7Y89_g2503</name>
</gene>
<dbReference type="Pfam" id="PF12796">
    <property type="entry name" value="Ank_2"/>
    <property type="match status" value="1"/>
</dbReference>
<accession>A0A8H4RTC8</accession>
<evidence type="ECO:0008006" key="6">
    <source>
        <dbReference type="Google" id="ProtNLM"/>
    </source>
</evidence>
<proteinExistence type="predicted"/>
<evidence type="ECO:0000313" key="5">
    <source>
        <dbReference type="Proteomes" id="UP000566819"/>
    </source>
</evidence>
<name>A0A8H4RTC8_9HELO</name>
<comment type="caution">
    <text evidence="4">The sequence shown here is derived from an EMBL/GenBank/DDBJ whole genome shotgun (WGS) entry which is preliminary data.</text>
</comment>
<feature type="repeat" description="ANK" evidence="3">
    <location>
        <begin position="1"/>
        <end position="17"/>
    </location>
</feature>
<reference evidence="4 5" key="1">
    <citation type="submission" date="2020-03" db="EMBL/GenBank/DDBJ databases">
        <title>Draft Genome Sequence of Cudoniella acicularis.</title>
        <authorList>
            <person name="Buettner E."/>
            <person name="Kellner H."/>
        </authorList>
    </citation>
    <scope>NUCLEOTIDE SEQUENCE [LARGE SCALE GENOMIC DNA]</scope>
    <source>
        <strain evidence="4 5">DSM 108380</strain>
    </source>
</reference>
<dbReference type="SUPFAM" id="SSF48403">
    <property type="entry name" value="Ankyrin repeat"/>
    <property type="match status" value="1"/>
</dbReference>
<dbReference type="Proteomes" id="UP000566819">
    <property type="component" value="Unassembled WGS sequence"/>
</dbReference>
<organism evidence="4 5">
    <name type="scientific">Cudoniella acicularis</name>
    <dbReference type="NCBI Taxonomy" id="354080"/>
    <lineage>
        <taxon>Eukaryota</taxon>
        <taxon>Fungi</taxon>
        <taxon>Dikarya</taxon>
        <taxon>Ascomycota</taxon>
        <taxon>Pezizomycotina</taxon>
        <taxon>Leotiomycetes</taxon>
        <taxon>Helotiales</taxon>
        <taxon>Tricladiaceae</taxon>
        <taxon>Cudoniella</taxon>
    </lineage>
</organism>
<sequence length="75" mass="8167">MVRLLLENGANIKAENNQNALAEAAGRGYEAIVRLLLEKGADVNVEDFKNRTPLVLGNISGHKAIEKLLREKGAK</sequence>
<dbReference type="InterPro" id="IPR050745">
    <property type="entry name" value="Multifunctional_regulatory"/>
</dbReference>
<dbReference type="AlphaFoldDB" id="A0A8H4RTC8"/>
<keyword evidence="1" id="KW-0677">Repeat</keyword>
<dbReference type="PANTHER" id="PTHR24189:SF50">
    <property type="entry name" value="ANKYRIN REPEAT AND SOCS BOX PROTEIN 2"/>
    <property type="match status" value="1"/>
</dbReference>
<dbReference type="PROSITE" id="PS50088">
    <property type="entry name" value="ANK_REPEAT"/>
    <property type="match status" value="2"/>
</dbReference>
<evidence type="ECO:0000256" key="1">
    <source>
        <dbReference type="ARBA" id="ARBA00022737"/>
    </source>
</evidence>
<dbReference type="SMART" id="SM00248">
    <property type="entry name" value="ANK"/>
    <property type="match status" value="1"/>
</dbReference>
<dbReference type="Gene3D" id="1.25.40.20">
    <property type="entry name" value="Ankyrin repeat-containing domain"/>
    <property type="match status" value="1"/>
</dbReference>
<keyword evidence="2 3" id="KW-0040">ANK repeat</keyword>
<dbReference type="EMBL" id="JAAMPI010000110">
    <property type="protein sequence ID" value="KAF4635599.1"/>
    <property type="molecule type" value="Genomic_DNA"/>
</dbReference>
<feature type="repeat" description="ANK" evidence="3">
    <location>
        <begin position="16"/>
        <end position="48"/>
    </location>
</feature>
<protein>
    <recommendedName>
        <fullName evidence="6">Ankyrin repeat protein</fullName>
    </recommendedName>
</protein>
<evidence type="ECO:0000256" key="2">
    <source>
        <dbReference type="ARBA" id="ARBA00023043"/>
    </source>
</evidence>
<evidence type="ECO:0000313" key="4">
    <source>
        <dbReference type="EMBL" id="KAF4635599.1"/>
    </source>
</evidence>
<evidence type="ECO:0000256" key="3">
    <source>
        <dbReference type="PROSITE-ProRule" id="PRU00023"/>
    </source>
</evidence>